<comment type="caution">
    <text evidence="1">The sequence shown here is derived from an EMBL/GenBank/DDBJ whole genome shotgun (WGS) entry which is preliminary data.</text>
</comment>
<dbReference type="InterPro" id="IPR023214">
    <property type="entry name" value="HAD_sf"/>
</dbReference>
<reference evidence="1" key="1">
    <citation type="submission" date="2020-10" db="EMBL/GenBank/DDBJ databases">
        <authorList>
            <person name="Gilroy R."/>
        </authorList>
    </citation>
    <scope>NUCLEOTIDE SEQUENCE</scope>
    <source>
        <strain evidence="1">ChiW17-6978</strain>
    </source>
</reference>
<keyword evidence="1" id="KW-0378">Hydrolase</keyword>
<evidence type="ECO:0000313" key="2">
    <source>
        <dbReference type="Proteomes" id="UP000886758"/>
    </source>
</evidence>
<dbReference type="Proteomes" id="UP000886758">
    <property type="component" value="Unassembled WGS sequence"/>
</dbReference>
<organism evidence="1 2">
    <name type="scientific">Candidatus Pelethenecus faecipullorum</name>
    <dbReference type="NCBI Taxonomy" id="2840900"/>
    <lineage>
        <taxon>Bacteria</taxon>
        <taxon>Bacillati</taxon>
        <taxon>Mycoplasmatota</taxon>
        <taxon>Mollicutes</taxon>
        <taxon>Candidatus Pelethenecus</taxon>
    </lineage>
</organism>
<accession>A0A9D1GRD1</accession>
<evidence type="ECO:0000313" key="1">
    <source>
        <dbReference type="EMBL" id="HIT49814.1"/>
    </source>
</evidence>
<reference evidence="1" key="2">
    <citation type="journal article" date="2021" name="PeerJ">
        <title>Extensive microbial diversity within the chicken gut microbiome revealed by metagenomics and culture.</title>
        <authorList>
            <person name="Gilroy R."/>
            <person name="Ravi A."/>
            <person name="Getino M."/>
            <person name="Pursley I."/>
            <person name="Horton D.L."/>
            <person name="Alikhan N.F."/>
            <person name="Baker D."/>
            <person name="Gharbi K."/>
            <person name="Hall N."/>
            <person name="Watson M."/>
            <person name="Adriaenssens E.M."/>
            <person name="Foster-Nyarko E."/>
            <person name="Jarju S."/>
            <person name="Secka A."/>
            <person name="Antonio M."/>
            <person name="Oren A."/>
            <person name="Chaudhuri R.R."/>
            <person name="La Ragione R."/>
            <person name="Hildebrand F."/>
            <person name="Pallen M.J."/>
        </authorList>
    </citation>
    <scope>NUCLEOTIDE SEQUENCE</scope>
    <source>
        <strain evidence="1">ChiW17-6978</strain>
    </source>
</reference>
<protein>
    <submittedName>
        <fullName evidence="1">Haloacid dehalogenase-like hydrolase</fullName>
    </submittedName>
</protein>
<dbReference type="GO" id="GO:0016787">
    <property type="term" value="F:hydrolase activity"/>
    <property type="evidence" value="ECO:0007669"/>
    <property type="project" value="UniProtKB-KW"/>
</dbReference>
<dbReference type="InterPro" id="IPR036412">
    <property type="entry name" value="HAD-like_sf"/>
</dbReference>
<name>A0A9D1GRD1_9MOLU</name>
<gene>
    <name evidence="1" type="ORF">IAD46_02185</name>
</gene>
<dbReference type="AlphaFoldDB" id="A0A9D1GRD1"/>
<feature type="non-terminal residue" evidence="1">
    <location>
        <position position="1"/>
    </location>
</feature>
<dbReference type="EMBL" id="DVLF01000071">
    <property type="protein sequence ID" value="HIT49814.1"/>
    <property type="molecule type" value="Genomic_DNA"/>
</dbReference>
<dbReference type="SUPFAM" id="SSF56784">
    <property type="entry name" value="HAD-like"/>
    <property type="match status" value="1"/>
</dbReference>
<dbReference type="Gene3D" id="3.40.50.1000">
    <property type="entry name" value="HAD superfamily/HAD-like"/>
    <property type="match status" value="1"/>
</dbReference>
<proteinExistence type="predicted"/>
<sequence length="174" mass="20146">KKIIEGTPIAKYFKKIYACEYIYDEQTKEAIWPAMAINYTQKTQYIFRISKGTLDVTDEEKLNMETPDQQRAIQYRNMIYIGDGLTDIPCMQLLKDKGGKSIALYSSGNKHKVLPLVEDGRINYVCLADYSVNSTLEKIVKLMIENMAILEKLKEKESRQIQIFLKESNEKSEN</sequence>